<dbReference type="CDD" id="cd05800">
    <property type="entry name" value="PGM_like2"/>
    <property type="match status" value="1"/>
</dbReference>
<evidence type="ECO:0000313" key="12">
    <source>
        <dbReference type="EMBL" id="TYL39716.1"/>
    </source>
</evidence>
<evidence type="ECO:0000259" key="8">
    <source>
        <dbReference type="Pfam" id="PF00408"/>
    </source>
</evidence>
<feature type="domain" description="Alpha-D-phosphohexomutase alpha/beta/alpha" evidence="9">
    <location>
        <begin position="5"/>
        <end position="135"/>
    </location>
</feature>
<keyword evidence="5 7" id="KW-0460">Magnesium</keyword>
<dbReference type="Pfam" id="PF02879">
    <property type="entry name" value="PGM_PMM_II"/>
    <property type="match status" value="1"/>
</dbReference>
<evidence type="ECO:0000256" key="1">
    <source>
        <dbReference type="ARBA" id="ARBA00001946"/>
    </source>
</evidence>
<dbReference type="Gene3D" id="3.30.310.50">
    <property type="entry name" value="Alpha-D-phosphohexomutase, C-terminal domain"/>
    <property type="match status" value="1"/>
</dbReference>
<evidence type="ECO:0000256" key="5">
    <source>
        <dbReference type="ARBA" id="ARBA00022842"/>
    </source>
</evidence>
<dbReference type="InterPro" id="IPR016066">
    <property type="entry name" value="A-D-PHexomutase_CS"/>
</dbReference>
<evidence type="ECO:0000256" key="2">
    <source>
        <dbReference type="ARBA" id="ARBA00010231"/>
    </source>
</evidence>
<dbReference type="InterPro" id="IPR005845">
    <property type="entry name" value="A-D-PHexomutase_a/b/a-II"/>
</dbReference>
<name>A0A8J8Q3I2_9EURY</name>
<evidence type="ECO:0000256" key="6">
    <source>
        <dbReference type="ARBA" id="ARBA00023235"/>
    </source>
</evidence>
<keyword evidence="13" id="KW-1185">Reference proteome</keyword>
<proteinExistence type="inferred from homology"/>
<dbReference type="InterPro" id="IPR036900">
    <property type="entry name" value="A-D-PHexomutase_C_sf"/>
</dbReference>
<dbReference type="PRINTS" id="PR00509">
    <property type="entry name" value="PGMPMM"/>
</dbReference>
<dbReference type="PANTHER" id="PTHR45745:SF1">
    <property type="entry name" value="PHOSPHOGLUCOMUTASE 2B-RELATED"/>
    <property type="match status" value="1"/>
</dbReference>
<evidence type="ECO:0000259" key="10">
    <source>
        <dbReference type="Pfam" id="PF02879"/>
    </source>
</evidence>
<reference evidence="12" key="1">
    <citation type="submission" date="2017-11" db="EMBL/GenBank/DDBJ databases">
        <authorList>
            <person name="Kajale S.C."/>
            <person name="Sharma A."/>
        </authorList>
    </citation>
    <scope>NUCLEOTIDE SEQUENCE</scope>
    <source>
        <strain evidence="12">LS1_42</strain>
    </source>
</reference>
<dbReference type="GO" id="GO:0006166">
    <property type="term" value="P:purine ribonucleoside salvage"/>
    <property type="evidence" value="ECO:0007669"/>
    <property type="project" value="TreeGrafter"/>
</dbReference>
<dbReference type="Pfam" id="PF02880">
    <property type="entry name" value="PGM_PMM_III"/>
    <property type="match status" value="1"/>
</dbReference>
<dbReference type="GO" id="GO:0000287">
    <property type="term" value="F:magnesium ion binding"/>
    <property type="evidence" value="ECO:0007669"/>
    <property type="project" value="InterPro"/>
</dbReference>
<dbReference type="InterPro" id="IPR005846">
    <property type="entry name" value="A-D-PHexomutase_a/b/a-III"/>
</dbReference>
<evidence type="ECO:0000313" key="13">
    <source>
        <dbReference type="Proteomes" id="UP000766904"/>
    </source>
</evidence>
<dbReference type="Proteomes" id="UP000766904">
    <property type="component" value="Unassembled WGS sequence"/>
</dbReference>
<dbReference type="Gene3D" id="3.40.120.10">
    <property type="entry name" value="Alpha-D-Glucose-1,6-Bisphosphate, subunit A, domain 3"/>
    <property type="match status" value="3"/>
</dbReference>
<dbReference type="GO" id="GO:0005975">
    <property type="term" value="P:carbohydrate metabolic process"/>
    <property type="evidence" value="ECO:0007669"/>
    <property type="project" value="InterPro"/>
</dbReference>
<dbReference type="Pfam" id="PF00408">
    <property type="entry name" value="PGM_PMM_IV"/>
    <property type="match status" value="1"/>
</dbReference>
<dbReference type="PANTHER" id="PTHR45745">
    <property type="entry name" value="PHOSPHOMANNOMUTASE 45A"/>
    <property type="match status" value="1"/>
</dbReference>
<organism evidence="12 13">
    <name type="scientific">Natronococcus pandeyae</name>
    <dbReference type="NCBI Taxonomy" id="2055836"/>
    <lineage>
        <taxon>Archaea</taxon>
        <taxon>Methanobacteriati</taxon>
        <taxon>Methanobacteriota</taxon>
        <taxon>Stenosarchaea group</taxon>
        <taxon>Halobacteria</taxon>
        <taxon>Halobacteriales</taxon>
        <taxon>Natrialbaceae</taxon>
        <taxon>Natronococcus</taxon>
    </lineage>
</organism>
<dbReference type="PROSITE" id="PS00710">
    <property type="entry name" value="PGM_PMM"/>
    <property type="match status" value="1"/>
</dbReference>
<evidence type="ECO:0000256" key="7">
    <source>
        <dbReference type="RuleBase" id="RU004326"/>
    </source>
</evidence>
<feature type="domain" description="Alpha-D-phosphohexomutase alpha/beta/alpha" evidence="10">
    <location>
        <begin position="161"/>
        <end position="257"/>
    </location>
</feature>
<dbReference type="RefSeq" id="WP_148856848.1">
    <property type="nucleotide sequence ID" value="NZ_PHNJ01000002.1"/>
</dbReference>
<feature type="domain" description="Alpha-D-phosphohexomutase C-terminal" evidence="8">
    <location>
        <begin position="380"/>
        <end position="454"/>
    </location>
</feature>
<comment type="cofactor">
    <cofactor evidence="1">
        <name>Mg(2+)</name>
        <dbReference type="ChEBI" id="CHEBI:18420"/>
    </cofactor>
</comment>
<protein>
    <submittedName>
        <fullName evidence="12">Phosphoglucomutase</fullName>
    </submittedName>
</protein>
<keyword evidence="4 7" id="KW-0479">Metal-binding</keyword>
<comment type="caution">
    <text evidence="12">The sequence shown here is derived from an EMBL/GenBank/DDBJ whole genome shotgun (WGS) entry which is preliminary data.</text>
</comment>
<keyword evidence="3" id="KW-0597">Phosphoprotein</keyword>
<comment type="similarity">
    <text evidence="2 7">Belongs to the phosphohexose mutase family.</text>
</comment>
<dbReference type="AlphaFoldDB" id="A0A8J8Q3I2"/>
<sequence>METISFGTDGWRATLEEFTEPRVRMVGQAVATYLQDEGRDGPVAIGYDARETSRGFAEELTRVLCANGFDVLLPERDRPTPLFAHAIVERDLAGALVVTASHNPPEYNGVKFIPEDGAPALPDVMDAIEDRLAEPEALPADEQGTAEEVDFVEPHADAALELVEETTGSADLHGLTVAYDAMHGSGRGTTDAILERAGADVDCLRCDQDPDFGGGAPEPAPRNLEELAERVTDDAADVDLGVANDGDADRLAVVTPERGYLDENLFFAALYDYLLENDSGPVVRTVSTTFLIDRVAAAHDEDVHEVPVGFKWVAKAIADHDALIGGEESGGFTIRGHVREKDGVLLSVLAAAMHAEEPIDDRVDRLLDEHGTVVQDKISVACPDHEKARVIDDLEDEIPDDVAGTPVENVNTADGFKLQLEDGSWLLVRPSGTEPKLRVYAEATDEERVEELLEAGEELVEPLVDG</sequence>
<dbReference type="SUPFAM" id="SSF55957">
    <property type="entry name" value="Phosphoglucomutase, C-terminal domain"/>
    <property type="match status" value="1"/>
</dbReference>
<dbReference type="InterPro" id="IPR005841">
    <property type="entry name" value="Alpha-D-phosphohexomutase_SF"/>
</dbReference>
<dbReference type="Pfam" id="PF02878">
    <property type="entry name" value="PGM_PMM_I"/>
    <property type="match status" value="1"/>
</dbReference>
<dbReference type="InterPro" id="IPR005844">
    <property type="entry name" value="A-D-PHexomutase_a/b/a-I"/>
</dbReference>
<evidence type="ECO:0000259" key="9">
    <source>
        <dbReference type="Pfam" id="PF02878"/>
    </source>
</evidence>
<evidence type="ECO:0000256" key="3">
    <source>
        <dbReference type="ARBA" id="ARBA00022553"/>
    </source>
</evidence>
<dbReference type="GO" id="GO:0008973">
    <property type="term" value="F:phosphopentomutase activity"/>
    <property type="evidence" value="ECO:0007669"/>
    <property type="project" value="TreeGrafter"/>
</dbReference>
<gene>
    <name evidence="12" type="ORF">CV102_05370</name>
</gene>
<accession>A0A8J8Q3I2</accession>
<evidence type="ECO:0000256" key="4">
    <source>
        <dbReference type="ARBA" id="ARBA00022723"/>
    </source>
</evidence>
<keyword evidence="6" id="KW-0413">Isomerase</keyword>
<dbReference type="EMBL" id="PHNJ01000002">
    <property type="protein sequence ID" value="TYL39716.1"/>
    <property type="molecule type" value="Genomic_DNA"/>
</dbReference>
<dbReference type="SUPFAM" id="SSF53738">
    <property type="entry name" value="Phosphoglucomutase, first 3 domains"/>
    <property type="match status" value="3"/>
</dbReference>
<dbReference type="OrthoDB" id="10363at2157"/>
<dbReference type="InterPro" id="IPR016055">
    <property type="entry name" value="A-D-PHexomutase_a/b/a-I/II/III"/>
</dbReference>
<dbReference type="InterPro" id="IPR005843">
    <property type="entry name" value="A-D-PHexomutase_C"/>
</dbReference>
<feature type="domain" description="Alpha-D-phosphohexomutase alpha/beta/alpha" evidence="11">
    <location>
        <begin position="264"/>
        <end position="365"/>
    </location>
</feature>
<evidence type="ECO:0000259" key="11">
    <source>
        <dbReference type="Pfam" id="PF02880"/>
    </source>
</evidence>